<evidence type="ECO:0000256" key="1">
    <source>
        <dbReference type="SAM" id="Phobius"/>
    </source>
</evidence>
<keyword evidence="1" id="KW-1133">Transmembrane helix</keyword>
<evidence type="ECO:0000259" key="2">
    <source>
        <dbReference type="Pfam" id="PF00534"/>
    </source>
</evidence>
<evidence type="ECO:0000313" key="4">
    <source>
        <dbReference type="EMBL" id="OGM02432.1"/>
    </source>
</evidence>
<keyword evidence="1" id="KW-0472">Membrane</keyword>
<dbReference type="PANTHER" id="PTHR45947">
    <property type="entry name" value="SULFOQUINOVOSYL TRANSFERASE SQD2"/>
    <property type="match status" value="1"/>
</dbReference>
<dbReference type="InterPro" id="IPR028098">
    <property type="entry name" value="Glyco_trans_4-like_N"/>
</dbReference>
<keyword evidence="1" id="KW-0812">Transmembrane</keyword>
<dbReference type="PANTHER" id="PTHR45947:SF3">
    <property type="entry name" value="SULFOQUINOVOSYL TRANSFERASE SQD2"/>
    <property type="match status" value="1"/>
</dbReference>
<protein>
    <recommendedName>
        <fullName evidence="6">Glycosyltransferase subfamily 4-like N-terminal domain-containing protein</fullName>
    </recommendedName>
</protein>
<gene>
    <name evidence="4" type="ORF">A2115_03145</name>
</gene>
<dbReference type="STRING" id="1802471.A2115_03145"/>
<feature type="non-terminal residue" evidence="4">
    <location>
        <position position="1"/>
    </location>
</feature>
<dbReference type="Gene3D" id="3.40.50.2000">
    <property type="entry name" value="Glycogen Phosphorylase B"/>
    <property type="match status" value="2"/>
</dbReference>
<dbReference type="SUPFAM" id="SSF53756">
    <property type="entry name" value="UDP-Glycosyltransferase/glycogen phosphorylase"/>
    <property type="match status" value="1"/>
</dbReference>
<comment type="caution">
    <text evidence="4">The sequence shown here is derived from an EMBL/GenBank/DDBJ whole genome shotgun (WGS) entry which is preliminary data.</text>
</comment>
<name>A0A1F7WHW6_9BACT</name>
<proteinExistence type="predicted"/>
<feature type="transmembrane region" description="Helical" evidence="1">
    <location>
        <begin position="60"/>
        <end position="77"/>
    </location>
</feature>
<sequence>NDLVEALVRRKNEVFVLAYRPLTTKVDWKVYERRKGSEILRIPWIPGIFYNLVESPVLEFLYLFPGLFLLLPFIIIIKDPDVIHAHGLVAGFVGVCWGRLFGKRVVISTHNIYHFPDTGAYRNFVKWIFGKSDFVMGLSKQETGELSSLGIQKTRLGTFTYWIDLNKFKPISKIEAKKRVGWGEKFVSLFVGRLVSEKGIRPVLQAAESWNKNIHLAVVGFGPLEAEVKRISSNNKNVVFLGKIPNENLPVYYSAADILIIPSTHEEGFGRVILESLACGTPVIGSKRGAIPEAMDESVGQLIDVNVKNIRGAAEYFYKNPDRLMKLSKNARKFAEEKYSAANVEQIIRAYTKET</sequence>
<dbReference type="AlphaFoldDB" id="A0A1F7WHW6"/>
<dbReference type="Pfam" id="PF00534">
    <property type="entry name" value="Glycos_transf_1"/>
    <property type="match status" value="1"/>
</dbReference>
<dbReference type="CDD" id="cd03801">
    <property type="entry name" value="GT4_PimA-like"/>
    <property type="match status" value="1"/>
</dbReference>
<feature type="transmembrane region" description="Helical" evidence="1">
    <location>
        <begin position="83"/>
        <end position="102"/>
    </location>
</feature>
<dbReference type="GO" id="GO:0016757">
    <property type="term" value="F:glycosyltransferase activity"/>
    <property type="evidence" value="ECO:0007669"/>
    <property type="project" value="InterPro"/>
</dbReference>
<evidence type="ECO:0000259" key="3">
    <source>
        <dbReference type="Pfam" id="PF13439"/>
    </source>
</evidence>
<feature type="domain" description="Glycosyltransferase subfamily 4-like N-terminal" evidence="3">
    <location>
        <begin position="2"/>
        <end position="159"/>
    </location>
</feature>
<organism evidence="4 5">
    <name type="scientific">Candidatus Woesebacteria bacterium GWA1_41_8</name>
    <dbReference type="NCBI Taxonomy" id="1802471"/>
    <lineage>
        <taxon>Bacteria</taxon>
        <taxon>Candidatus Woeseibacteriota</taxon>
    </lineage>
</organism>
<dbReference type="InterPro" id="IPR050194">
    <property type="entry name" value="Glycosyltransferase_grp1"/>
</dbReference>
<accession>A0A1F7WHW6</accession>
<dbReference type="Proteomes" id="UP000176198">
    <property type="component" value="Unassembled WGS sequence"/>
</dbReference>
<dbReference type="InterPro" id="IPR001296">
    <property type="entry name" value="Glyco_trans_1"/>
</dbReference>
<feature type="domain" description="Glycosyl transferase family 1" evidence="2">
    <location>
        <begin position="175"/>
        <end position="333"/>
    </location>
</feature>
<evidence type="ECO:0000313" key="5">
    <source>
        <dbReference type="Proteomes" id="UP000176198"/>
    </source>
</evidence>
<dbReference type="EMBL" id="MGFJ01000022">
    <property type="protein sequence ID" value="OGM02432.1"/>
    <property type="molecule type" value="Genomic_DNA"/>
</dbReference>
<dbReference type="Pfam" id="PF13439">
    <property type="entry name" value="Glyco_transf_4"/>
    <property type="match status" value="1"/>
</dbReference>
<reference evidence="4 5" key="1">
    <citation type="journal article" date="2016" name="Nat. Commun.">
        <title>Thousands of microbial genomes shed light on interconnected biogeochemical processes in an aquifer system.</title>
        <authorList>
            <person name="Anantharaman K."/>
            <person name="Brown C.T."/>
            <person name="Hug L.A."/>
            <person name="Sharon I."/>
            <person name="Castelle C.J."/>
            <person name="Probst A.J."/>
            <person name="Thomas B.C."/>
            <person name="Singh A."/>
            <person name="Wilkins M.J."/>
            <person name="Karaoz U."/>
            <person name="Brodie E.L."/>
            <person name="Williams K.H."/>
            <person name="Hubbard S.S."/>
            <person name="Banfield J.F."/>
        </authorList>
    </citation>
    <scope>NUCLEOTIDE SEQUENCE [LARGE SCALE GENOMIC DNA]</scope>
</reference>
<evidence type="ECO:0008006" key="6">
    <source>
        <dbReference type="Google" id="ProtNLM"/>
    </source>
</evidence>